<evidence type="ECO:0000313" key="6">
    <source>
        <dbReference type="Proteomes" id="UP000221763"/>
    </source>
</evidence>
<evidence type="ECO:0000313" key="2">
    <source>
        <dbReference type="EMBL" id="MCW8677239.1"/>
    </source>
</evidence>
<gene>
    <name evidence="3" type="ORF">CS009_03650</name>
    <name evidence="4" type="ORF">CS010_01795</name>
    <name evidence="5" type="ORF">OQG81_05050</name>
    <name evidence="2" type="ORF">OQH01_01460</name>
</gene>
<feature type="transmembrane region" description="Helical" evidence="1">
    <location>
        <begin position="84"/>
        <end position="101"/>
    </location>
</feature>
<reference evidence="2" key="4">
    <citation type="submission" date="2022-11" db="EMBL/GenBank/DDBJ databases">
        <authorList>
            <person name="Johnson J.D."/>
        </authorList>
    </citation>
    <scope>NUCLEOTIDE SEQUENCE</scope>
    <source>
        <strain evidence="2">E28</strain>
        <strain evidence="5">E37</strain>
    </source>
</reference>
<dbReference type="GeneID" id="93936342"/>
<dbReference type="PANTHER" id="PTHR37308:SF1">
    <property type="entry name" value="POLYPRENYL-PHOSPHATE TRANSPORTER"/>
    <property type="match status" value="1"/>
</dbReference>
<feature type="transmembrane region" description="Helical" evidence="1">
    <location>
        <begin position="255"/>
        <end position="273"/>
    </location>
</feature>
<reference evidence="2" key="6">
    <citation type="submission" date="2024-05" db="EMBL/GenBank/DDBJ databases">
        <title>Streptococcus macedonicus and Acinetobacter baumannii: co-inhabitants of the cheese production environment.</title>
        <authorList>
            <person name="Johnson J."/>
            <person name="Curtin C."/>
            <person name="Waite-Cusic J."/>
        </authorList>
    </citation>
    <scope>NUCLEOTIDE SEQUENCE</scope>
    <source>
        <strain evidence="2">E28</strain>
    </source>
</reference>
<dbReference type="Proteomes" id="UP000222913">
    <property type="component" value="Unassembled WGS sequence"/>
</dbReference>
<evidence type="ECO:0000313" key="8">
    <source>
        <dbReference type="Proteomes" id="UP001209889"/>
    </source>
</evidence>
<evidence type="ECO:0000313" key="4">
    <source>
        <dbReference type="EMBL" id="PHV58469.1"/>
    </source>
</evidence>
<evidence type="ECO:0000313" key="3">
    <source>
        <dbReference type="EMBL" id="PHV58122.1"/>
    </source>
</evidence>
<protein>
    <submittedName>
        <fullName evidence="4">DUF368 domain-containing protein</fullName>
    </submittedName>
</protein>
<dbReference type="RefSeq" id="WP_014294400.1">
    <property type="nucleotide sequence ID" value="NZ_CP113440.1"/>
</dbReference>
<keyword evidence="1" id="KW-0472">Membrane</keyword>
<dbReference type="PANTHER" id="PTHR37308">
    <property type="entry name" value="INTEGRAL MEMBRANE PROTEIN"/>
    <property type="match status" value="1"/>
</dbReference>
<keyword evidence="1" id="KW-0812">Transmembrane</keyword>
<dbReference type="InterPro" id="IPR007163">
    <property type="entry name" value="VCA0040-like"/>
</dbReference>
<dbReference type="Pfam" id="PF04018">
    <property type="entry name" value="VCA0040-like"/>
    <property type="match status" value="1"/>
</dbReference>
<keyword evidence="1" id="KW-1133">Transmembrane helix</keyword>
<dbReference type="AlphaFoldDB" id="A0A081JHJ9"/>
<name>A0A081JHJ9_STRMC</name>
<dbReference type="Proteomes" id="UP001209889">
    <property type="component" value="Unassembled WGS sequence"/>
</dbReference>
<dbReference type="Proteomes" id="UP001156410">
    <property type="component" value="Chromosome"/>
</dbReference>
<reference evidence="8" key="3">
    <citation type="submission" date="2022-11" db="EMBL/GenBank/DDBJ databases">
        <title>Streptococcus macedonicus and Acinetobacter baumannii: co-inhabitants of the cheese production environment.</title>
        <authorList>
            <person name="Johnson J."/>
            <person name="Curtin C."/>
            <person name="Waite-Cusic J."/>
        </authorList>
    </citation>
    <scope>NUCLEOTIDE SEQUENCE [LARGE SCALE GENOMIC DNA]</scope>
    <source>
        <strain evidence="8">E28</strain>
    </source>
</reference>
<feature type="transmembrane region" description="Helical" evidence="1">
    <location>
        <begin position="53"/>
        <end position="72"/>
    </location>
</feature>
<dbReference type="EMBL" id="PEBM01000016">
    <property type="protein sequence ID" value="PHV58469.1"/>
    <property type="molecule type" value="Genomic_DNA"/>
</dbReference>
<evidence type="ECO:0000256" key="1">
    <source>
        <dbReference type="SAM" id="Phobius"/>
    </source>
</evidence>
<reference evidence="5" key="2">
    <citation type="submission" date="2022-11" db="EMBL/GenBank/DDBJ databases">
        <title>Streptococcus macedonicus and Acinetobacter baumannii: co-inhabitants of the cheese production environment.</title>
        <authorList>
            <person name="Johnson J."/>
        </authorList>
    </citation>
    <scope>NUCLEOTIDE SEQUENCE</scope>
    <source>
        <strain evidence="5">E37</strain>
    </source>
</reference>
<organism evidence="4 7">
    <name type="scientific">Streptococcus macedonicus</name>
    <name type="common">Streptococcus gallolyticus macedonicus</name>
    <dbReference type="NCBI Taxonomy" id="59310"/>
    <lineage>
        <taxon>Bacteria</taxon>
        <taxon>Bacillati</taxon>
        <taxon>Bacillota</taxon>
        <taxon>Bacilli</taxon>
        <taxon>Lactobacillales</taxon>
        <taxon>Streptococcaceae</taxon>
        <taxon>Streptococcus</taxon>
    </lineage>
</organism>
<feature type="transmembrane region" description="Helical" evidence="1">
    <location>
        <begin position="113"/>
        <end position="131"/>
    </location>
</feature>
<proteinExistence type="predicted"/>
<dbReference type="EMBL" id="JAPHJC010000003">
    <property type="protein sequence ID" value="MCW8677239.1"/>
    <property type="molecule type" value="Genomic_DNA"/>
</dbReference>
<sequence>MFSIVQKVIKGMVISLGFLLPGVSGGALAAILGVYERLISFLANIKLNFKSNVLFFLPIGVGGLLGIALFSYPIEFLLEHYEIPTLWGFSGGVLGTIPSLLNDTKQSAPRNRLKWGWIIGAFIISFLLVYSMSHFTGNMSVGFISYLLAGALIALGVLLPGLSPSSILLCLGVYTPMLNGFKAFDLLGTFFPIMIGGGVTMILLSKGMNYLLLHYRSYIYYCIIGSVLSSTLLILLPSGNAYEGISYANVTGMEIVITALVFVLGILFGLWMVKLEKDYKE</sequence>
<feature type="transmembrane region" description="Helical" evidence="1">
    <location>
        <begin position="143"/>
        <end position="174"/>
    </location>
</feature>
<reference evidence="6 7" key="1">
    <citation type="submission" date="2017-10" db="EMBL/GenBank/DDBJ databases">
        <title>Whole-genome sequence of three Streptococcus macedonicus strains isolated from Italian cheeses of the Veneto region.</title>
        <authorList>
            <person name="Treu L."/>
            <person name="De Diego-Diaz B."/>
            <person name="Papadimitriou K."/>
            <person name="Tsakalidou E."/>
            <person name="Corich V."/>
            <person name="Giacomini A."/>
        </authorList>
    </citation>
    <scope>NUCLEOTIDE SEQUENCE [LARGE SCALE GENOMIC DNA]</scope>
    <source>
        <strain evidence="3 6">19AS</strain>
        <strain evidence="4 7">27MV</strain>
    </source>
</reference>
<keyword evidence="8" id="KW-1185">Reference proteome</keyword>
<feature type="transmembrane region" description="Helical" evidence="1">
    <location>
        <begin position="217"/>
        <end position="235"/>
    </location>
</feature>
<dbReference type="Proteomes" id="UP000221763">
    <property type="component" value="Unassembled WGS sequence"/>
</dbReference>
<accession>A0A081JHJ9</accession>
<dbReference type="OMA" id="INFIRGF"/>
<reference evidence="8" key="5">
    <citation type="submission" date="2023-07" db="EMBL/GenBank/DDBJ databases">
        <title>Streptococcus macedonicus and Acinetobacter baumannii: co-inhabitants of the cheese production environment.</title>
        <authorList>
            <person name="Johnson J."/>
            <person name="Curtin C."/>
            <person name="Waite-Cusic J."/>
        </authorList>
    </citation>
    <scope>NUCLEOTIDE SEQUENCE [LARGE SCALE GENOMIC DNA]</scope>
    <source>
        <strain evidence="8">E28</strain>
    </source>
</reference>
<feature type="transmembrane region" description="Helical" evidence="1">
    <location>
        <begin position="186"/>
        <end position="205"/>
    </location>
</feature>
<dbReference type="EMBL" id="CP113440">
    <property type="protein sequence ID" value="WAK64195.1"/>
    <property type="molecule type" value="Genomic_DNA"/>
</dbReference>
<evidence type="ECO:0000313" key="7">
    <source>
        <dbReference type="Proteomes" id="UP000222913"/>
    </source>
</evidence>
<evidence type="ECO:0000313" key="5">
    <source>
        <dbReference type="EMBL" id="WAK64195.1"/>
    </source>
</evidence>
<dbReference type="EMBL" id="PEBN01000016">
    <property type="protein sequence ID" value="PHV58122.1"/>
    <property type="molecule type" value="Genomic_DNA"/>
</dbReference>